<dbReference type="SUPFAM" id="SSF56645">
    <property type="entry name" value="Acyl-CoA dehydrogenase NM domain-like"/>
    <property type="match status" value="1"/>
</dbReference>
<evidence type="ECO:0000313" key="11">
    <source>
        <dbReference type="Proteomes" id="UP001143362"/>
    </source>
</evidence>
<evidence type="ECO:0000256" key="1">
    <source>
        <dbReference type="ARBA" id="ARBA00001974"/>
    </source>
</evidence>
<dbReference type="Proteomes" id="UP001143362">
    <property type="component" value="Unassembled WGS sequence"/>
</dbReference>
<feature type="domain" description="Acyl-CoA dehydrogenase/oxidase C-terminal" evidence="7">
    <location>
        <begin position="238"/>
        <end position="397"/>
    </location>
</feature>
<dbReference type="PANTHER" id="PTHR43292:SF4">
    <property type="entry name" value="ACYL-COA DEHYDROGENASE FADE34"/>
    <property type="match status" value="1"/>
</dbReference>
<feature type="domain" description="Acyl-CoA dehydrogenase/oxidase N-terminal" evidence="9">
    <location>
        <begin position="46"/>
        <end position="126"/>
    </location>
</feature>
<comment type="similarity">
    <text evidence="2 6">Belongs to the acyl-CoA dehydrogenase family.</text>
</comment>
<gene>
    <name evidence="10" type="ORF">EYC98_09600</name>
</gene>
<evidence type="ECO:0000256" key="3">
    <source>
        <dbReference type="ARBA" id="ARBA00022630"/>
    </source>
</evidence>
<keyword evidence="4 6" id="KW-0274">FAD</keyword>
<evidence type="ECO:0000259" key="9">
    <source>
        <dbReference type="Pfam" id="PF02771"/>
    </source>
</evidence>
<dbReference type="InterPro" id="IPR006091">
    <property type="entry name" value="Acyl-CoA_Oxase/DH_mid-dom"/>
</dbReference>
<dbReference type="InterPro" id="IPR046373">
    <property type="entry name" value="Acyl-CoA_Oxase/DH_mid-dom_sf"/>
</dbReference>
<dbReference type="InterPro" id="IPR036250">
    <property type="entry name" value="AcylCo_DH-like_C"/>
</dbReference>
<organism evidence="10 11">
    <name type="scientific">Candidatus Litorirhabdus singularis</name>
    <dbReference type="NCBI Taxonomy" id="2518993"/>
    <lineage>
        <taxon>Bacteria</taxon>
        <taxon>Pseudomonadati</taxon>
        <taxon>Pseudomonadota</taxon>
        <taxon>Gammaproteobacteria</taxon>
        <taxon>Cellvibrionales</taxon>
        <taxon>Halieaceae</taxon>
        <taxon>Candidatus Litorirhabdus</taxon>
    </lineage>
</organism>
<sequence length="402" mass="44674">MSEVSEQELGEFRAEVSAWMKDNKPADPGFLLPQTFMEVGSEQVLEFLREWQHKIWSAGYLGMAWPKEYGGQAVAPIYQRIADQEMKRHAVPICFNVIGLSWTGPLINDIGTEAEKQKYLKGILNAEDVWCQGFSEPDHGSDLGNAQCRAVRDGDDYVVNGTKIWTTMGNYAKYMILLARTSTQGARKYDGLSFFLAPMDVAGIDPRPIQKMTGEYGFCETFFTDARIPADCIMGEEGQGWRIAMQTLQYERGAEAGAAGGLMVVRTVMEDLIKDLRGLKRDGEPLLKDPLVRDRLVQLLMEEKAISLGERRQAHSALNTDYPFSLALSGKLRSSEFAREMRQYAVALQGAQGSLYVGDDDAISGGFWQRAYFNNFATTIGGGTSQVQANIIGERVLGLPKD</sequence>
<dbReference type="Pfam" id="PF02770">
    <property type="entry name" value="Acyl-CoA_dh_M"/>
    <property type="match status" value="1"/>
</dbReference>
<dbReference type="SUPFAM" id="SSF47203">
    <property type="entry name" value="Acyl-CoA dehydrogenase C-terminal domain-like"/>
    <property type="match status" value="1"/>
</dbReference>
<dbReference type="InterPro" id="IPR052161">
    <property type="entry name" value="Mycobact_Acyl-CoA_DH"/>
</dbReference>
<feature type="domain" description="Acyl-CoA oxidase/dehydrogenase middle" evidence="8">
    <location>
        <begin position="131"/>
        <end position="225"/>
    </location>
</feature>
<dbReference type="Gene3D" id="2.40.110.10">
    <property type="entry name" value="Butyryl-CoA Dehydrogenase, subunit A, domain 2"/>
    <property type="match status" value="1"/>
</dbReference>
<evidence type="ECO:0000256" key="2">
    <source>
        <dbReference type="ARBA" id="ARBA00009347"/>
    </source>
</evidence>
<dbReference type="Gene3D" id="1.20.140.10">
    <property type="entry name" value="Butyryl-CoA Dehydrogenase, subunit A, domain 3"/>
    <property type="match status" value="1"/>
</dbReference>
<dbReference type="Gene3D" id="1.10.540.10">
    <property type="entry name" value="Acyl-CoA dehydrogenase/oxidase, N-terminal domain"/>
    <property type="match status" value="1"/>
</dbReference>
<evidence type="ECO:0000259" key="7">
    <source>
        <dbReference type="Pfam" id="PF00441"/>
    </source>
</evidence>
<accession>A0ABT3TFM7</accession>
<evidence type="ECO:0000256" key="6">
    <source>
        <dbReference type="RuleBase" id="RU362125"/>
    </source>
</evidence>
<evidence type="ECO:0000259" key="8">
    <source>
        <dbReference type="Pfam" id="PF02770"/>
    </source>
</evidence>
<dbReference type="Pfam" id="PF00441">
    <property type="entry name" value="Acyl-CoA_dh_1"/>
    <property type="match status" value="1"/>
</dbReference>
<dbReference type="InterPro" id="IPR009100">
    <property type="entry name" value="AcylCoA_DH/oxidase_NM_dom_sf"/>
</dbReference>
<name>A0ABT3TFM7_9GAMM</name>
<evidence type="ECO:0000256" key="5">
    <source>
        <dbReference type="ARBA" id="ARBA00023002"/>
    </source>
</evidence>
<keyword evidence="3 6" id="KW-0285">Flavoprotein</keyword>
<evidence type="ECO:0000256" key="4">
    <source>
        <dbReference type="ARBA" id="ARBA00022827"/>
    </source>
</evidence>
<dbReference type="EMBL" id="SHNN01000002">
    <property type="protein sequence ID" value="MCX2981117.1"/>
    <property type="molecule type" value="Genomic_DNA"/>
</dbReference>
<dbReference type="InterPro" id="IPR009075">
    <property type="entry name" value="AcylCo_DH/oxidase_C"/>
</dbReference>
<dbReference type="Pfam" id="PF02771">
    <property type="entry name" value="Acyl-CoA_dh_N"/>
    <property type="match status" value="1"/>
</dbReference>
<dbReference type="InterPro" id="IPR037069">
    <property type="entry name" value="AcylCoA_DH/ox_N_sf"/>
</dbReference>
<dbReference type="PANTHER" id="PTHR43292">
    <property type="entry name" value="ACYL-COA DEHYDROGENASE"/>
    <property type="match status" value="1"/>
</dbReference>
<dbReference type="InterPro" id="IPR013786">
    <property type="entry name" value="AcylCoA_DH/ox_N"/>
</dbReference>
<protein>
    <submittedName>
        <fullName evidence="10">Acyl-CoA dehydrogenase</fullName>
    </submittedName>
</protein>
<dbReference type="RefSeq" id="WP_279245132.1">
    <property type="nucleotide sequence ID" value="NZ_SHNN01000002.1"/>
</dbReference>
<comment type="caution">
    <text evidence="10">The sequence shown here is derived from an EMBL/GenBank/DDBJ whole genome shotgun (WGS) entry which is preliminary data.</text>
</comment>
<keyword evidence="5 6" id="KW-0560">Oxidoreductase</keyword>
<evidence type="ECO:0000313" key="10">
    <source>
        <dbReference type="EMBL" id="MCX2981117.1"/>
    </source>
</evidence>
<keyword evidence="11" id="KW-1185">Reference proteome</keyword>
<comment type="cofactor">
    <cofactor evidence="1 6">
        <name>FAD</name>
        <dbReference type="ChEBI" id="CHEBI:57692"/>
    </cofactor>
</comment>
<reference evidence="10" key="1">
    <citation type="submission" date="2019-02" db="EMBL/GenBank/DDBJ databases">
        <authorList>
            <person name="Li S.-H."/>
        </authorList>
    </citation>
    <scope>NUCLEOTIDE SEQUENCE</scope>
    <source>
        <strain evidence="10">IMCC14734</strain>
    </source>
</reference>
<proteinExistence type="inferred from homology"/>